<dbReference type="Pfam" id="PF17524">
    <property type="entry name" value="CnrY"/>
    <property type="match status" value="1"/>
</dbReference>
<dbReference type="Proteomes" id="UP000548867">
    <property type="component" value="Unassembled WGS sequence"/>
</dbReference>
<dbReference type="RefSeq" id="WP_183626183.1">
    <property type="nucleotide sequence ID" value="NZ_JACIDX010000009.1"/>
</dbReference>
<gene>
    <name evidence="2" type="ORF">GGR38_002642</name>
</gene>
<name>A0A7W6CMG9_9SPHN</name>
<dbReference type="NCBIfam" id="NF033790">
    <property type="entry name" value="CnrY_NccY_antiS"/>
    <property type="match status" value="1"/>
</dbReference>
<sequence>MAQIDDWLARAAGNIPADGLDATFSALEQRLGEELTPMAMAGRRDACRAMFCACFAAIAGFWAIGGADDIAQAKAQPTWIAAPSQSSPYSLLIGH</sequence>
<dbReference type="EMBL" id="JACIDX010000009">
    <property type="protein sequence ID" value="MBB3955686.1"/>
    <property type="molecule type" value="Genomic_DNA"/>
</dbReference>
<evidence type="ECO:0000313" key="3">
    <source>
        <dbReference type="Proteomes" id="UP000548867"/>
    </source>
</evidence>
<reference evidence="2 3" key="1">
    <citation type="submission" date="2020-08" db="EMBL/GenBank/DDBJ databases">
        <title>Genomic Encyclopedia of Type Strains, Phase IV (KMG-IV): sequencing the most valuable type-strain genomes for metagenomic binning, comparative biology and taxonomic classification.</title>
        <authorList>
            <person name="Goeker M."/>
        </authorList>
    </citation>
    <scope>NUCLEOTIDE SEQUENCE [LARGE SCALE GENOMIC DNA]</scope>
    <source>
        <strain evidence="2 3">DSM 27057</strain>
    </source>
</reference>
<keyword evidence="1" id="KW-1133">Transmembrane helix</keyword>
<organism evidence="2 3">
    <name type="scientific">Novosphingobium sediminicola</name>
    <dbReference type="NCBI Taxonomy" id="563162"/>
    <lineage>
        <taxon>Bacteria</taxon>
        <taxon>Pseudomonadati</taxon>
        <taxon>Pseudomonadota</taxon>
        <taxon>Alphaproteobacteria</taxon>
        <taxon>Sphingomonadales</taxon>
        <taxon>Sphingomonadaceae</taxon>
        <taxon>Novosphingobium</taxon>
    </lineage>
</organism>
<protein>
    <submittedName>
        <fullName evidence="2">Uncharacterized protein</fullName>
    </submittedName>
</protein>
<proteinExistence type="predicted"/>
<dbReference type="InterPro" id="IPR035230">
    <property type="entry name" value="CnrY"/>
</dbReference>
<evidence type="ECO:0000313" key="2">
    <source>
        <dbReference type="EMBL" id="MBB3955686.1"/>
    </source>
</evidence>
<dbReference type="AlphaFoldDB" id="A0A7W6CMG9"/>
<keyword evidence="1" id="KW-0812">Transmembrane</keyword>
<accession>A0A7W6CMG9</accession>
<keyword evidence="1" id="KW-0472">Membrane</keyword>
<comment type="caution">
    <text evidence="2">The sequence shown here is derived from an EMBL/GenBank/DDBJ whole genome shotgun (WGS) entry which is preliminary data.</text>
</comment>
<evidence type="ECO:0000256" key="1">
    <source>
        <dbReference type="SAM" id="Phobius"/>
    </source>
</evidence>
<feature type="transmembrane region" description="Helical" evidence="1">
    <location>
        <begin position="46"/>
        <end position="64"/>
    </location>
</feature>
<keyword evidence="3" id="KW-1185">Reference proteome</keyword>